<evidence type="ECO:0000313" key="3">
    <source>
        <dbReference type="Proteomes" id="UP001299876"/>
    </source>
</evidence>
<evidence type="ECO:0000313" key="2">
    <source>
        <dbReference type="EMBL" id="MCK1792091.1"/>
    </source>
</evidence>
<accession>A0ABT0F254</accession>
<feature type="region of interest" description="Disordered" evidence="1">
    <location>
        <begin position="404"/>
        <end position="438"/>
    </location>
</feature>
<keyword evidence="3" id="KW-1185">Reference proteome</keyword>
<protein>
    <submittedName>
        <fullName evidence="2">Vps62-related protein</fullName>
    </submittedName>
</protein>
<proteinExistence type="predicted"/>
<feature type="compositionally biased region" description="Polar residues" evidence="1">
    <location>
        <begin position="412"/>
        <end position="428"/>
    </location>
</feature>
<dbReference type="PANTHER" id="PTHR48219:SF2">
    <property type="entry name" value="VACUOLAR PROTEIN SORTING-ASSOCIATED PROTEIN 62"/>
    <property type="match status" value="1"/>
</dbReference>
<dbReference type="RefSeq" id="WP_247292355.1">
    <property type="nucleotide sequence ID" value="NZ_JAKNRW010000016.1"/>
</dbReference>
<dbReference type="Proteomes" id="UP001299876">
    <property type="component" value="Unassembled WGS sequence"/>
</dbReference>
<comment type="caution">
    <text evidence="2">The sequence shown here is derived from an EMBL/GenBank/DDBJ whole genome shotgun (WGS) entry which is preliminary data.</text>
</comment>
<sequence>MTTQDTLPLAARPTDPMKHDNLLINFTMDFRRIWDTSGTNTTPAAFWRPTPAPDLLPGYFPLGDVIASGFDNINEIRMVPVVSEGESSNGQEPALQAPIDFEQVWSDARPGATATRSIWRPIAPSGYVALGQLCSNGQDKPLTSDIRCVRKDLAIRSFIDDLIWNDKGSRATQYFSAYNFYPPVAMPGEINCLPGTFIGVGTHARPAAHINAYSLRIPIPLEIKSPPQVPVLSDQQPMLFEPGKVTQIAKLPWFVVRDPNLTPLKQLRTSPFYFLERTDQYVLVGYGKNESAVSQTFRWTARRPQRSGHLGVFARISSIVIHIQWPIGIPTLFSARLNKSFAHAESDGWAGPADVEVACIIGKNKAVAAYELQSTYSLWRENRTQVPCELYYIDGNSLHLTEYPLEPASEGNPLSESETPETVDNTASGDDMSIPPAS</sequence>
<name>A0ABT0F254_9PSED</name>
<dbReference type="PANTHER" id="PTHR48219">
    <property type="entry name" value="VACUOLAR PROTEIN SORTING-ASSOCIATED PROTEIN 62-RELATED"/>
    <property type="match status" value="1"/>
</dbReference>
<gene>
    <name evidence="2" type="ORF">L9059_18255</name>
</gene>
<dbReference type="InterPro" id="IPR009291">
    <property type="entry name" value="Vps62"/>
</dbReference>
<reference evidence="2 3" key="1">
    <citation type="submission" date="2022-02" db="EMBL/GenBank/DDBJ databases">
        <title>Comparative genomics of the first Antarctic Pseudomonas spp. capable of biotransforming 2,4,6-Trinitrotoluene.</title>
        <authorList>
            <person name="Cabrera M.A."/>
            <person name="Marquez S.L."/>
            <person name="Perez-Donoso J.M."/>
        </authorList>
    </citation>
    <scope>NUCLEOTIDE SEQUENCE [LARGE SCALE GENOMIC DNA]</scope>
    <source>
        <strain evidence="2 3">TNT19</strain>
    </source>
</reference>
<dbReference type="Pfam" id="PF06101">
    <property type="entry name" value="Vps62"/>
    <property type="match status" value="1"/>
</dbReference>
<evidence type="ECO:0000256" key="1">
    <source>
        <dbReference type="SAM" id="MobiDB-lite"/>
    </source>
</evidence>
<organism evidence="2 3">
    <name type="scientific">Pseudomonas violetae</name>
    <dbReference type="NCBI Taxonomy" id="2915813"/>
    <lineage>
        <taxon>Bacteria</taxon>
        <taxon>Pseudomonadati</taxon>
        <taxon>Pseudomonadota</taxon>
        <taxon>Gammaproteobacteria</taxon>
        <taxon>Pseudomonadales</taxon>
        <taxon>Pseudomonadaceae</taxon>
        <taxon>Pseudomonas</taxon>
    </lineage>
</organism>
<dbReference type="EMBL" id="JAKNRW010000016">
    <property type="protein sequence ID" value="MCK1792091.1"/>
    <property type="molecule type" value="Genomic_DNA"/>
</dbReference>